<feature type="domain" description="NodB homology" evidence="5">
    <location>
        <begin position="290"/>
        <end position="466"/>
    </location>
</feature>
<dbReference type="InterPro" id="IPR050248">
    <property type="entry name" value="Polysacc_deacetylase_ArnD"/>
</dbReference>
<dbReference type="Gene3D" id="3.20.20.370">
    <property type="entry name" value="Glycoside hydrolase/deacetylase"/>
    <property type="match status" value="1"/>
</dbReference>
<keyword evidence="7" id="KW-1185">Reference proteome</keyword>
<keyword evidence="4" id="KW-0732">Signal</keyword>
<evidence type="ECO:0000313" key="6">
    <source>
        <dbReference type="EMBL" id="GII93504.1"/>
    </source>
</evidence>
<dbReference type="PANTHER" id="PTHR10587:SF133">
    <property type="entry name" value="CHITIN DEACETYLASE 1-RELATED"/>
    <property type="match status" value="1"/>
</dbReference>
<dbReference type="Gene3D" id="3.90.640.20">
    <property type="entry name" value="Heat-shock cognate protein, ATPase"/>
    <property type="match status" value="1"/>
</dbReference>
<dbReference type="EMBL" id="BOOW01000023">
    <property type="protein sequence ID" value="GII93504.1"/>
    <property type="molecule type" value="Genomic_DNA"/>
</dbReference>
<dbReference type="GO" id="GO:0005975">
    <property type="term" value="P:carbohydrate metabolic process"/>
    <property type="evidence" value="ECO:0007669"/>
    <property type="project" value="InterPro"/>
</dbReference>
<feature type="region of interest" description="Disordered" evidence="3">
    <location>
        <begin position="476"/>
        <end position="497"/>
    </location>
</feature>
<evidence type="ECO:0000256" key="4">
    <source>
        <dbReference type="SAM" id="SignalP"/>
    </source>
</evidence>
<proteinExistence type="predicted"/>
<dbReference type="GO" id="GO:0016810">
    <property type="term" value="F:hydrolase activity, acting on carbon-nitrogen (but not peptide) bonds"/>
    <property type="evidence" value="ECO:0007669"/>
    <property type="project" value="InterPro"/>
</dbReference>
<feature type="chain" id="PRO_5038898145" description="NodB homology domain-containing protein" evidence="4">
    <location>
        <begin position="20"/>
        <end position="497"/>
    </location>
</feature>
<dbReference type="PROSITE" id="PS51677">
    <property type="entry name" value="NODB"/>
    <property type="match status" value="1"/>
</dbReference>
<accession>A0A919RKC6</accession>
<evidence type="ECO:0000259" key="5">
    <source>
        <dbReference type="PROSITE" id="PS51677"/>
    </source>
</evidence>
<evidence type="ECO:0000256" key="2">
    <source>
        <dbReference type="ARBA" id="ARBA00022801"/>
    </source>
</evidence>
<evidence type="ECO:0000313" key="7">
    <source>
        <dbReference type="Proteomes" id="UP000606172"/>
    </source>
</evidence>
<keyword evidence="2" id="KW-0378">Hydrolase</keyword>
<dbReference type="InterPro" id="IPR037126">
    <property type="entry name" value="PdaC/RsiV-like_sf"/>
</dbReference>
<dbReference type="InterPro" id="IPR002509">
    <property type="entry name" value="NODB_dom"/>
</dbReference>
<dbReference type="InterPro" id="IPR011330">
    <property type="entry name" value="Glyco_hydro/deAcase_b/a-brl"/>
</dbReference>
<sequence>MRKLLGIGGLALIAITSVAYGVTASPAEPESTIPSDPTITGAVDPGRVDGLSTRTITEEHKGRHVYITYPVLKGARALNDRLRDEVTGRLQAFSDRNPQANRIPYPEFNVDWRFAAFSAAVVGVRLRTGEFTGSGWTNSYRTIWYDRASRRPLDSTDLLAESADLGALAEHVRGAFGARTDYVDLDAVTSDKSLFDSLTFNHRGDLVVEFDDYQVASGAMGRVAAAVPFDKVKSLLSPAGHQAREAVMRDSATRPSLPYTSLSEAVKAAEHNHPPAVSNRAGTVDCREAKCVALAFDDGPGENTGRLLDTLAEHKARATFFTVGASAVAYPELLRRMHDEGHLIGNHSWSHRTFSALSPSKIADELDRTQDAVAAAIGRRPTIMRAPYGSTGDKVVDAARDQGLAVVSGDLHNVDLEKSTPSAIADDVVERARPGAVISMHDVYSPSVEALPTILSRLRDRGFTFVTIPELYGSRPMEPGEVYQAGPPTEDDSQSIW</sequence>
<evidence type="ECO:0000256" key="3">
    <source>
        <dbReference type="SAM" id="MobiDB-lite"/>
    </source>
</evidence>
<dbReference type="Pfam" id="PF01522">
    <property type="entry name" value="Polysacc_deac_1"/>
    <property type="match status" value="1"/>
</dbReference>
<evidence type="ECO:0000256" key="1">
    <source>
        <dbReference type="ARBA" id="ARBA00022723"/>
    </source>
</evidence>
<keyword evidence="1" id="KW-0479">Metal-binding</keyword>
<dbReference type="RefSeq" id="WP_204026984.1">
    <property type="nucleotide sequence ID" value="NZ_BOOW01000023.1"/>
</dbReference>
<dbReference type="GO" id="GO:0046872">
    <property type="term" value="F:metal ion binding"/>
    <property type="evidence" value="ECO:0007669"/>
    <property type="project" value="UniProtKB-KW"/>
</dbReference>
<dbReference type="GO" id="GO:0016020">
    <property type="term" value="C:membrane"/>
    <property type="evidence" value="ECO:0007669"/>
    <property type="project" value="TreeGrafter"/>
</dbReference>
<name>A0A919RKC6_9ACTN</name>
<gene>
    <name evidence="6" type="ORF">Ssi02_37350</name>
</gene>
<dbReference type="PANTHER" id="PTHR10587">
    <property type="entry name" value="GLYCOSYL TRANSFERASE-RELATED"/>
    <property type="match status" value="1"/>
</dbReference>
<feature type="signal peptide" evidence="4">
    <location>
        <begin position="1"/>
        <end position="19"/>
    </location>
</feature>
<dbReference type="CDD" id="cd10917">
    <property type="entry name" value="CE4_NodB_like_6s_7s"/>
    <property type="match status" value="1"/>
</dbReference>
<organism evidence="6 7">
    <name type="scientific">Sinosporangium siamense</name>
    <dbReference type="NCBI Taxonomy" id="1367973"/>
    <lineage>
        <taxon>Bacteria</taxon>
        <taxon>Bacillati</taxon>
        <taxon>Actinomycetota</taxon>
        <taxon>Actinomycetes</taxon>
        <taxon>Streptosporangiales</taxon>
        <taxon>Streptosporangiaceae</taxon>
        <taxon>Sinosporangium</taxon>
    </lineage>
</organism>
<reference evidence="6" key="1">
    <citation type="submission" date="2021-01" db="EMBL/GenBank/DDBJ databases">
        <title>Whole genome shotgun sequence of Sinosporangium siamense NBRC 109515.</title>
        <authorList>
            <person name="Komaki H."/>
            <person name="Tamura T."/>
        </authorList>
    </citation>
    <scope>NUCLEOTIDE SEQUENCE</scope>
    <source>
        <strain evidence="6">NBRC 109515</strain>
    </source>
</reference>
<dbReference type="AlphaFoldDB" id="A0A919RKC6"/>
<dbReference type="SUPFAM" id="SSF88713">
    <property type="entry name" value="Glycoside hydrolase/deacetylase"/>
    <property type="match status" value="1"/>
</dbReference>
<protein>
    <recommendedName>
        <fullName evidence="5">NodB homology domain-containing protein</fullName>
    </recommendedName>
</protein>
<comment type="caution">
    <text evidence="6">The sequence shown here is derived from an EMBL/GenBank/DDBJ whole genome shotgun (WGS) entry which is preliminary data.</text>
</comment>
<dbReference type="Proteomes" id="UP000606172">
    <property type="component" value="Unassembled WGS sequence"/>
</dbReference>